<gene>
    <name evidence="2" type="ORF">D9611_009039</name>
</gene>
<comment type="caution">
    <text evidence="2">The sequence shown here is derived from an EMBL/GenBank/DDBJ whole genome shotgun (WGS) entry which is preliminary data.</text>
</comment>
<dbReference type="AlphaFoldDB" id="A0A8H5FK62"/>
<accession>A0A8H5FK62</accession>
<evidence type="ECO:0000313" key="2">
    <source>
        <dbReference type="EMBL" id="KAF5339791.1"/>
    </source>
</evidence>
<dbReference type="Proteomes" id="UP000541558">
    <property type="component" value="Unassembled WGS sequence"/>
</dbReference>
<organism evidence="2 3">
    <name type="scientific">Ephemerocybe angulata</name>
    <dbReference type="NCBI Taxonomy" id="980116"/>
    <lineage>
        <taxon>Eukaryota</taxon>
        <taxon>Fungi</taxon>
        <taxon>Dikarya</taxon>
        <taxon>Basidiomycota</taxon>
        <taxon>Agaricomycotina</taxon>
        <taxon>Agaricomycetes</taxon>
        <taxon>Agaricomycetidae</taxon>
        <taxon>Agaricales</taxon>
        <taxon>Agaricineae</taxon>
        <taxon>Psathyrellaceae</taxon>
        <taxon>Ephemerocybe</taxon>
    </lineage>
</organism>
<reference evidence="2 3" key="1">
    <citation type="journal article" date="2020" name="ISME J.">
        <title>Uncovering the hidden diversity of litter-decomposition mechanisms in mushroom-forming fungi.</title>
        <authorList>
            <person name="Floudas D."/>
            <person name="Bentzer J."/>
            <person name="Ahren D."/>
            <person name="Johansson T."/>
            <person name="Persson P."/>
            <person name="Tunlid A."/>
        </authorList>
    </citation>
    <scope>NUCLEOTIDE SEQUENCE [LARGE SCALE GENOMIC DNA]</scope>
    <source>
        <strain evidence="2 3">CBS 175.51</strain>
    </source>
</reference>
<evidence type="ECO:0000256" key="1">
    <source>
        <dbReference type="SAM" id="MobiDB-lite"/>
    </source>
</evidence>
<feature type="compositionally biased region" description="Basic and acidic residues" evidence="1">
    <location>
        <begin position="24"/>
        <end position="36"/>
    </location>
</feature>
<name>A0A8H5FK62_9AGAR</name>
<dbReference type="EMBL" id="JAACJK010000006">
    <property type="protein sequence ID" value="KAF5339791.1"/>
    <property type="molecule type" value="Genomic_DNA"/>
</dbReference>
<evidence type="ECO:0000313" key="3">
    <source>
        <dbReference type="Proteomes" id="UP000541558"/>
    </source>
</evidence>
<proteinExistence type="predicted"/>
<feature type="region of interest" description="Disordered" evidence="1">
    <location>
        <begin position="16"/>
        <end position="36"/>
    </location>
</feature>
<protein>
    <submittedName>
        <fullName evidence="2">Uncharacterized protein</fullName>
    </submittedName>
</protein>
<keyword evidence="3" id="KW-1185">Reference proteome</keyword>
<sequence length="270" mass="29904">MGSLLSILTGYDGFDGSDDSQDGVEPHTSHRRSTERDVKEVQEILLDFLPLELINIILDEAEYWPVLVSRNVSSPAKEIAATSYPGHCAKHCYYISPKIPNTVRPKKVTFILRSRDQGWGGDPGVTGTYPGSWTWFEAAIIRGLDGDAFKDADRTARRVKGSEMPPRSPSDSSETLPPIEGAVQIEHPCNGSNLWMLQRNRRANREEAQHEITWTSIDDIETKEDTDEALDRSGSGGGYGFVCSLQPGDRIAVYARAQVIAISDLSRIQL</sequence>
<dbReference type="OrthoDB" id="66095at2759"/>
<feature type="region of interest" description="Disordered" evidence="1">
    <location>
        <begin position="157"/>
        <end position="177"/>
    </location>
</feature>